<evidence type="ECO:0000313" key="3">
    <source>
        <dbReference type="EMBL" id="UWX69476.1"/>
    </source>
</evidence>
<feature type="chain" id="PRO_5044249184" description="SH3 domain-containing protein" evidence="2">
    <location>
        <begin position="27"/>
        <end position="329"/>
    </location>
</feature>
<protein>
    <recommendedName>
        <fullName evidence="5">SH3 domain-containing protein</fullName>
    </recommendedName>
</protein>
<keyword evidence="2" id="KW-0732">Signal</keyword>
<feature type="signal peptide" evidence="2">
    <location>
        <begin position="1"/>
        <end position="26"/>
    </location>
</feature>
<dbReference type="EMBL" id="CP104214">
    <property type="protein sequence ID" value="UWX69476.1"/>
    <property type="molecule type" value="Genomic_DNA"/>
</dbReference>
<name>A0AB38TM89_BURGA</name>
<reference evidence="3" key="1">
    <citation type="submission" date="2022-09" db="EMBL/GenBank/DDBJ databases">
        <title>Genomic of Burkholderia gladioli.</title>
        <authorList>
            <person name="Wu H."/>
        </authorList>
    </citation>
    <scope>NUCLEOTIDE SEQUENCE</scope>
    <source>
        <strain evidence="3">ZN-S4</strain>
    </source>
</reference>
<dbReference type="Proteomes" id="UP001059745">
    <property type="component" value="Chromosome 1"/>
</dbReference>
<proteinExistence type="predicted"/>
<evidence type="ECO:0000313" key="4">
    <source>
        <dbReference type="Proteomes" id="UP001059745"/>
    </source>
</evidence>
<evidence type="ECO:0000256" key="2">
    <source>
        <dbReference type="SAM" id="SignalP"/>
    </source>
</evidence>
<sequence length="329" mass="35031">MHTVRIGAMIATALVLSGVAGKPVSAAAPSTTLRFALPGGAAILYSKALDPQTPLSQRSWQQAVFHLPNGTKFRLQPRSGESDSDGTQMEPPSDSNISPSGQYVIIGRIESGTVSLGPGQPESVMGREYCTAVEIRTGCITADQTGEICGAGWQTGQPAQWGTDDQTSVMLKDDRPSASRLLRFINSGQPPRSVIDDDSGADNVLRCDPPSSTNRVAYERIVSALRATGIRNNAGLFDAALSNKGEVPVSTSLPAATVSEHRAATISVQKAPLYDAPDEARATRAYLVKNDTVIVLKQSPTSWAYVDYINSSGKHLLRWIKADDLAIKP</sequence>
<dbReference type="RefSeq" id="WP_124083939.1">
    <property type="nucleotide sequence ID" value="NZ_CADEVX010000009.1"/>
</dbReference>
<evidence type="ECO:0000256" key="1">
    <source>
        <dbReference type="SAM" id="MobiDB-lite"/>
    </source>
</evidence>
<evidence type="ECO:0008006" key="5">
    <source>
        <dbReference type="Google" id="ProtNLM"/>
    </source>
</evidence>
<gene>
    <name evidence="3" type="ORF">NYZ96_14880</name>
</gene>
<dbReference type="AlphaFoldDB" id="A0AB38TM89"/>
<feature type="region of interest" description="Disordered" evidence="1">
    <location>
        <begin position="71"/>
        <end position="99"/>
    </location>
</feature>
<organism evidence="3 4">
    <name type="scientific">Burkholderia gladioli</name>
    <name type="common">Pseudomonas marginata</name>
    <name type="synonym">Phytomonas marginata</name>
    <dbReference type="NCBI Taxonomy" id="28095"/>
    <lineage>
        <taxon>Bacteria</taxon>
        <taxon>Pseudomonadati</taxon>
        <taxon>Pseudomonadota</taxon>
        <taxon>Betaproteobacteria</taxon>
        <taxon>Burkholderiales</taxon>
        <taxon>Burkholderiaceae</taxon>
        <taxon>Burkholderia</taxon>
    </lineage>
</organism>
<accession>A0AB38TM89</accession>